<proteinExistence type="predicted"/>
<name>A0A926HMG5_9FIRM</name>
<dbReference type="RefSeq" id="WP_249318468.1">
    <property type="nucleotide sequence ID" value="NZ_JACRSN010000004.1"/>
</dbReference>
<organism evidence="1 2">
    <name type="scientific">Yeguia hominis</name>
    <dbReference type="NCBI Taxonomy" id="2763662"/>
    <lineage>
        <taxon>Bacteria</taxon>
        <taxon>Bacillati</taxon>
        <taxon>Bacillota</taxon>
        <taxon>Clostridia</taxon>
        <taxon>Eubacteriales</taxon>
        <taxon>Yeguiaceae</taxon>
        <taxon>Yeguia</taxon>
    </lineage>
</organism>
<dbReference type="Proteomes" id="UP000651482">
    <property type="component" value="Unassembled WGS sequence"/>
</dbReference>
<comment type="caution">
    <text evidence="1">The sequence shown here is derived from an EMBL/GenBank/DDBJ whole genome shotgun (WGS) entry which is preliminary data.</text>
</comment>
<evidence type="ECO:0008006" key="3">
    <source>
        <dbReference type="Google" id="ProtNLM"/>
    </source>
</evidence>
<evidence type="ECO:0000313" key="2">
    <source>
        <dbReference type="Proteomes" id="UP000651482"/>
    </source>
</evidence>
<reference evidence="1" key="1">
    <citation type="submission" date="2020-08" db="EMBL/GenBank/DDBJ databases">
        <title>Genome public.</title>
        <authorList>
            <person name="Liu C."/>
            <person name="Sun Q."/>
        </authorList>
    </citation>
    <scope>NUCLEOTIDE SEQUENCE</scope>
    <source>
        <strain evidence="1">NSJ-40</strain>
    </source>
</reference>
<dbReference type="EMBL" id="JACRSN010000004">
    <property type="protein sequence ID" value="MBC8533117.1"/>
    <property type="molecule type" value="Genomic_DNA"/>
</dbReference>
<evidence type="ECO:0000313" key="1">
    <source>
        <dbReference type="EMBL" id="MBC8533117.1"/>
    </source>
</evidence>
<sequence length="190" mass="20404">MRQRGAGRRLNAKGKLFFCGIFFLLGLLVFRVWFAPILQASAENEAKRFATKVISEAVGEVLHENNDALVGCLSQIDTSSGTVARMTTDAASANLLKEAVLVRVNEALGEQTQQVRLPIGTLLGNEWLYGRGPEVPLQIVLAGIHTFLPGSRGEMEVETNVLVAEAILVGEVPKVYANAGFAAGEPQTTP</sequence>
<gene>
    <name evidence="1" type="ORF">IAG03_03670</name>
</gene>
<accession>A0A926HMG5</accession>
<keyword evidence="2" id="KW-1185">Reference proteome</keyword>
<protein>
    <recommendedName>
        <fullName evidence="3">Sporulation protein YunB</fullName>
    </recommendedName>
</protein>
<dbReference type="AlphaFoldDB" id="A0A926HMG5"/>